<dbReference type="Proteomes" id="UP001148662">
    <property type="component" value="Unassembled WGS sequence"/>
</dbReference>
<organism evidence="1 2">
    <name type="scientific">Phlebia brevispora</name>
    <dbReference type="NCBI Taxonomy" id="194682"/>
    <lineage>
        <taxon>Eukaryota</taxon>
        <taxon>Fungi</taxon>
        <taxon>Dikarya</taxon>
        <taxon>Basidiomycota</taxon>
        <taxon>Agaricomycotina</taxon>
        <taxon>Agaricomycetes</taxon>
        <taxon>Polyporales</taxon>
        <taxon>Meruliaceae</taxon>
        <taxon>Phlebia</taxon>
    </lineage>
</organism>
<name>A0ACC1SG03_9APHY</name>
<evidence type="ECO:0000313" key="1">
    <source>
        <dbReference type="EMBL" id="KAJ3538873.1"/>
    </source>
</evidence>
<evidence type="ECO:0000313" key="2">
    <source>
        <dbReference type="Proteomes" id="UP001148662"/>
    </source>
</evidence>
<gene>
    <name evidence="1" type="ORF">NM688_g6452</name>
</gene>
<reference evidence="1" key="1">
    <citation type="submission" date="2022-07" db="EMBL/GenBank/DDBJ databases">
        <title>Genome Sequence of Phlebia brevispora.</title>
        <authorList>
            <person name="Buettner E."/>
        </authorList>
    </citation>
    <scope>NUCLEOTIDE SEQUENCE</scope>
    <source>
        <strain evidence="1">MPL23</strain>
    </source>
</reference>
<accession>A0ACC1SG03</accession>
<dbReference type="EMBL" id="JANHOG010001332">
    <property type="protein sequence ID" value="KAJ3538873.1"/>
    <property type="molecule type" value="Genomic_DNA"/>
</dbReference>
<keyword evidence="2" id="KW-1185">Reference proteome</keyword>
<comment type="caution">
    <text evidence="1">The sequence shown here is derived from an EMBL/GenBank/DDBJ whole genome shotgun (WGS) entry which is preliminary data.</text>
</comment>
<protein>
    <submittedName>
        <fullName evidence="1">Uncharacterized protein</fullName>
    </submittedName>
</protein>
<proteinExistence type="predicted"/>
<sequence length="518" mass="56234">MEVVSPSDLTDPIALRAYAVAILRRSNTFLPVYALPPEVLNKIFVLCADKEWLEKRTDHSRFAVAQVSHYWRAVAVATPDLWSHIAVNDHNIPSKVRKLLERAGMLPLTLSVQFGGSNSPIPVNVSLAAANAVLDLLPRAVSLHVAMPRKVFDSLTWPLSASASMQQLKITGRNLGSPRPLAGLMDTLPARFPQLQALEAAGFSFNLIGCRLPLSLTQLHIDNIYPDNAEADLVLAFLRTAPALQRLTLLFSSPALDVGLRPPPVGPPVLLNELEEFRLGGPGTICVPLLSGIQVPSSTRQKISLRFNWRDSYLIADCINVLIPQVKQIGGTFQTASISDEMGEGRYSLTVVAWKDALSDDAIALPQAHAGLSADLIYEFKLAAAVVPAGGREPPNSRPVKAVIPAFPFDSVRSLRLALVDCGCLDALALCAWMHTVGDISCYSERARPPEFLAKVLALLGPFENTYFEQLRTILMSGVSIRPALPLLRSVSEERGRSGAALTLQLKKVLRRPNGPVG</sequence>